<dbReference type="InterPro" id="IPR057326">
    <property type="entry name" value="KR_dom"/>
</dbReference>
<dbReference type="NCBIfam" id="NF009466">
    <property type="entry name" value="PRK12826.1-2"/>
    <property type="match status" value="1"/>
</dbReference>
<dbReference type="eggNOG" id="COG1028">
    <property type="taxonomic scope" value="Bacteria"/>
</dbReference>
<evidence type="ECO:0000256" key="1">
    <source>
        <dbReference type="ARBA" id="ARBA00006484"/>
    </source>
</evidence>
<reference evidence="4" key="1">
    <citation type="journal article" date="2015" name="PeerJ">
        <title>First genomic representation of candidate bacterial phylum KSB3 points to enhanced environmental sensing as a trigger of wastewater bulking.</title>
        <authorList>
            <person name="Sekiguchi Y."/>
            <person name="Ohashi A."/>
            <person name="Parks D.H."/>
            <person name="Yamauchi T."/>
            <person name="Tyson G.W."/>
            <person name="Hugenholtz P."/>
        </authorList>
    </citation>
    <scope>NUCLEOTIDE SEQUENCE [LARGE SCALE GENOMIC DNA]</scope>
</reference>
<organism evidence="4">
    <name type="scientific">Vecturithrix granuli</name>
    <dbReference type="NCBI Taxonomy" id="1499967"/>
    <lineage>
        <taxon>Bacteria</taxon>
        <taxon>Candidatus Moduliflexota</taxon>
        <taxon>Candidatus Vecturitrichia</taxon>
        <taxon>Candidatus Vecturitrichales</taxon>
        <taxon>Candidatus Vecturitrichaceae</taxon>
        <taxon>Candidatus Vecturithrix</taxon>
    </lineage>
</organism>
<dbReference type="EMBL" id="DF820464">
    <property type="protein sequence ID" value="GAK56370.1"/>
    <property type="molecule type" value="Genomic_DNA"/>
</dbReference>
<comment type="similarity">
    <text evidence="1">Belongs to the short-chain dehydrogenases/reductases (SDR) family.</text>
</comment>
<keyword evidence="2" id="KW-0560">Oxidoreductase</keyword>
<proteinExistence type="inferred from homology"/>
<dbReference type="Proteomes" id="UP000030661">
    <property type="component" value="Unassembled WGS sequence"/>
</dbReference>
<dbReference type="PRINTS" id="PR00080">
    <property type="entry name" value="SDRFAMILY"/>
</dbReference>
<dbReference type="PANTHER" id="PTHR42760:SF40">
    <property type="entry name" value="3-OXOACYL-[ACYL-CARRIER-PROTEIN] REDUCTASE, CHLOROPLASTIC"/>
    <property type="match status" value="1"/>
</dbReference>
<dbReference type="Gene3D" id="3.40.50.720">
    <property type="entry name" value="NAD(P)-binding Rossmann-like Domain"/>
    <property type="match status" value="1"/>
</dbReference>
<evidence type="ECO:0000256" key="2">
    <source>
        <dbReference type="ARBA" id="ARBA00023002"/>
    </source>
</evidence>
<name>A0A081BVL5_VECG1</name>
<gene>
    <name evidence="4" type="ORF">U27_03332</name>
</gene>
<dbReference type="InterPro" id="IPR020904">
    <property type="entry name" value="Sc_DH/Rdtase_CS"/>
</dbReference>
<sequence length="248" mass="26424">MELQDRVVIITGAGKGLGKAIAQKFFEEGASLALFDVDVSLVEELASILDPSGKKVLAIRADVTDEHEIAQAVAKVLEKFNRIDVLVNNAGISRHRTLEEMTLEIFEAVIKINLTGTFICCRAVVPAMKKQGKGKIVNIASLGGRTGRPGVGVNYAASKAGVIGLSQLLARELGPAGIYVNAIAPGPILTEQTAQYPPEVFARWNVGRAIDKDGMPEDVAYAAIFLASDRSDWITGVTLDVNGGLLIR</sequence>
<keyword evidence="5" id="KW-1185">Reference proteome</keyword>
<dbReference type="InterPro" id="IPR036291">
    <property type="entry name" value="NAD(P)-bd_dom_sf"/>
</dbReference>
<evidence type="ECO:0000259" key="3">
    <source>
        <dbReference type="SMART" id="SM00822"/>
    </source>
</evidence>
<dbReference type="HOGENOM" id="CLU_010194_1_3_0"/>
<dbReference type="NCBIfam" id="NF005559">
    <property type="entry name" value="PRK07231.1"/>
    <property type="match status" value="1"/>
</dbReference>
<dbReference type="PRINTS" id="PR00081">
    <property type="entry name" value="GDHRDH"/>
</dbReference>
<dbReference type="SMART" id="SM00822">
    <property type="entry name" value="PKS_KR"/>
    <property type="match status" value="1"/>
</dbReference>
<dbReference type="InterPro" id="IPR002347">
    <property type="entry name" value="SDR_fam"/>
</dbReference>
<dbReference type="FunFam" id="3.40.50.720:FF:000173">
    <property type="entry name" value="3-oxoacyl-[acyl-carrier protein] reductase"/>
    <property type="match status" value="1"/>
</dbReference>
<accession>A0A081BVL5</accession>
<feature type="domain" description="Ketoreductase" evidence="3">
    <location>
        <begin position="6"/>
        <end position="186"/>
    </location>
</feature>
<dbReference type="STRING" id="1499967.U27_03332"/>
<dbReference type="SUPFAM" id="SSF51735">
    <property type="entry name" value="NAD(P)-binding Rossmann-fold domains"/>
    <property type="match status" value="1"/>
</dbReference>
<dbReference type="Pfam" id="PF13561">
    <property type="entry name" value="adh_short_C2"/>
    <property type="match status" value="1"/>
</dbReference>
<protein>
    <submittedName>
        <fullName evidence="4">3-oxoacyl-(Acyl carrier protein) reductase</fullName>
    </submittedName>
</protein>
<dbReference type="PANTHER" id="PTHR42760">
    <property type="entry name" value="SHORT-CHAIN DEHYDROGENASES/REDUCTASES FAMILY MEMBER"/>
    <property type="match status" value="1"/>
</dbReference>
<dbReference type="GO" id="GO:0016616">
    <property type="term" value="F:oxidoreductase activity, acting on the CH-OH group of donors, NAD or NADP as acceptor"/>
    <property type="evidence" value="ECO:0007669"/>
    <property type="project" value="UniProtKB-ARBA"/>
</dbReference>
<dbReference type="PROSITE" id="PS00061">
    <property type="entry name" value="ADH_SHORT"/>
    <property type="match status" value="1"/>
</dbReference>
<dbReference type="GO" id="GO:0030497">
    <property type="term" value="P:fatty acid elongation"/>
    <property type="evidence" value="ECO:0007669"/>
    <property type="project" value="TreeGrafter"/>
</dbReference>
<dbReference type="AlphaFoldDB" id="A0A081BVL5"/>
<evidence type="ECO:0000313" key="4">
    <source>
        <dbReference type="EMBL" id="GAK56370.1"/>
    </source>
</evidence>
<evidence type="ECO:0000313" key="5">
    <source>
        <dbReference type="Proteomes" id="UP000030661"/>
    </source>
</evidence>